<proteinExistence type="inferred from homology"/>
<dbReference type="EMBL" id="JBHUEO010000045">
    <property type="protein sequence ID" value="MFD1707805.1"/>
    <property type="molecule type" value="Genomic_DNA"/>
</dbReference>
<dbReference type="Proteomes" id="UP001597301">
    <property type="component" value="Unassembled WGS sequence"/>
</dbReference>
<protein>
    <recommendedName>
        <fullName evidence="3">Superoxide dismutase [Cu-Zn]</fullName>
        <ecNumber evidence="3">1.15.1.1</ecNumber>
    </recommendedName>
</protein>
<dbReference type="SUPFAM" id="SSF49329">
    <property type="entry name" value="Cu,Zn superoxide dismutase-like"/>
    <property type="match status" value="1"/>
</dbReference>
<comment type="cofactor">
    <cofactor evidence="3">
        <name>Cu cation</name>
        <dbReference type="ChEBI" id="CHEBI:23378"/>
    </cofactor>
    <text evidence="3">Binds 1 copper ion per subunit.</text>
</comment>
<comment type="catalytic activity">
    <reaction evidence="3">
        <text>2 superoxide + 2 H(+) = H2O2 + O2</text>
        <dbReference type="Rhea" id="RHEA:20696"/>
        <dbReference type="ChEBI" id="CHEBI:15378"/>
        <dbReference type="ChEBI" id="CHEBI:15379"/>
        <dbReference type="ChEBI" id="CHEBI:16240"/>
        <dbReference type="ChEBI" id="CHEBI:18421"/>
        <dbReference type="EC" id="1.15.1.1"/>
    </reaction>
</comment>
<dbReference type="PROSITE" id="PS00332">
    <property type="entry name" value="SOD_CU_ZN_2"/>
    <property type="match status" value="1"/>
</dbReference>
<keyword evidence="3" id="KW-0862">Zinc</keyword>
<dbReference type="Pfam" id="PF00080">
    <property type="entry name" value="Sod_Cu"/>
    <property type="match status" value="1"/>
</dbReference>
<evidence type="ECO:0000259" key="5">
    <source>
        <dbReference type="Pfam" id="PF00080"/>
    </source>
</evidence>
<feature type="region of interest" description="Disordered" evidence="4">
    <location>
        <begin position="133"/>
        <end position="165"/>
    </location>
</feature>
<comment type="similarity">
    <text evidence="1 3">Belongs to the Cu-Zn superoxide dismutase family.</text>
</comment>
<dbReference type="PANTHER" id="PTHR10003">
    <property type="entry name" value="SUPEROXIDE DISMUTASE CU-ZN -RELATED"/>
    <property type="match status" value="1"/>
</dbReference>
<sequence>MLAGCIGEPPNKFDVNMINNEGDSIGTVTFEEKAEGIAIKGELEGLPSGDLAMHIHDKGTCEPPDFSSAGEHFNPDKKDHGLLNPKGPHAGDLPNLTVDENGKGKVDVVAKEVTFKERKASLYTKEGTALVIHEQADDGTSQPDGGSGDRIACGEISKNKKPANK</sequence>
<evidence type="ECO:0000256" key="2">
    <source>
        <dbReference type="ARBA" id="ARBA00024900"/>
    </source>
</evidence>
<organism evidence="6 7">
    <name type="scientific">Siminovitchia sediminis</name>
    <dbReference type="NCBI Taxonomy" id="1274353"/>
    <lineage>
        <taxon>Bacteria</taxon>
        <taxon>Bacillati</taxon>
        <taxon>Bacillota</taxon>
        <taxon>Bacilli</taxon>
        <taxon>Bacillales</taxon>
        <taxon>Bacillaceae</taxon>
        <taxon>Siminovitchia</taxon>
    </lineage>
</organism>
<evidence type="ECO:0000313" key="7">
    <source>
        <dbReference type="Proteomes" id="UP001597301"/>
    </source>
</evidence>
<evidence type="ECO:0000313" key="6">
    <source>
        <dbReference type="EMBL" id="MFD1707805.1"/>
    </source>
</evidence>
<dbReference type="CDD" id="cd00305">
    <property type="entry name" value="Cu-Zn_Superoxide_Dismutase"/>
    <property type="match status" value="1"/>
</dbReference>
<dbReference type="InterPro" id="IPR036423">
    <property type="entry name" value="SOD-like_Cu/Zn_dom_sf"/>
</dbReference>
<name>A0ABW4KIK5_9BACI</name>
<feature type="region of interest" description="Disordered" evidence="4">
    <location>
        <begin position="59"/>
        <end position="100"/>
    </location>
</feature>
<evidence type="ECO:0000256" key="4">
    <source>
        <dbReference type="SAM" id="MobiDB-lite"/>
    </source>
</evidence>
<feature type="domain" description="Superoxide dismutase copper/zinc binding" evidence="5">
    <location>
        <begin position="26"/>
        <end position="156"/>
    </location>
</feature>
<keyword evidence="3" id="KW-0186">Copper</keyword>
<dbReference type="RefSeq" id="WP_380774659.1">
    <property type="nucleotide sequence ID" value="NZ_JBHUEO010000045.1"/>
</dbReference>
<keyword evidence="3" id="KW-0560">Oxidoreductase</keyword>
<dbReference type="EC" id="1.15.1.1" evidence="3"/>
<keyword evidence="3" id="KW-0479">Metal-binding</keyword>
<comment type="caution">
    <text evidence="6">The sequence shown here is derived from an EMBL/GenBank/DDBJ whole genome shotgun (WGS) entry which is preliminary data.</text>
</comment>
<dbReference type="InterPro" id="IPR018152">
    <property type="entry name" value="SOD_Cu/Zn_BS"/>
</dbReference>
<comment type="function">
    <text evidence="2">Destroys radicals which are normally produced within the cells and which are toxic to biological systems. May play a role in favoring mycobacterial survival in phagocytes.</text>
</comment>
<keyword evidence="7" id="KW-1185">Reference proteome</keyword>
<accession>A0ABW4KIK5</accession>
<dbReference type="InterPro" id="IPR001424">
    <property type="entry name" value="SOD_Cu_Zn_dom"/>
</dbReference>
<reference evidence="7" key="1">
    <citation type="journal article" date="2019" name="Int. J. Syst. Evol. Microbiol.">
        <title>The Global Catalogue of Microorganisms (GCM) 10K type strain sequencing project: providing services to taxonomists for standard genome sequencing and annotation.</title>
        <authorList>
            <consortium name="The Broad Institute Genomics Platform"/>
            <consortium name="The Broad Institute Genome Sequencing Center for Infectious Disease"/>
            <person name="Wu L."/>
            <person name="Ma J."/>
        </authorList>
    </citation>
    <scope>NUCLEOTIDE SEQUENCE [LARGE SCALE GENOMIC DNA]</scope>
    <source>
        <strain evidence="7">CGMCC 1.12295</strain>
    </source>
</reference>
<comment type="cofactor">
    <cofactor evidence="3">
        <name>Zn(2+)</name>
        <dbReference type="ChEBI" id="CHEBI:29105"/>
    </cofactor>
    <text evidence="3">Binds 1 zinc ion per subunit.</text>
</comment>
<evidence type="ECO:0000256" key="3">
    <source>
        <dbReference type="RuleBase" id="RU000393"/>
    </source>
</evidence>
<dbReference type="Gene3D" id="2.60.40.200">
    <property type="entry name" value="Superoxide dismutase, copper/zinc binding domain"/>
    <property type="match status" value="1"/>
</dbReference>
<evidence type="ECO:0000256" key="1">
    <source>
        <dbReference type="ARBA" id="ARBA00010457"/>
    </source>
</evidence>
<dbReference type="InterPro" id="IPR024134">
    <property type="entry name" value="SOD_Cu/Zn_/chaperone"/>
</dbReference>
<gene>
    <name evidence="6" type="ORF">ACFSCZ_13855</name>
</gene>